<organism evidence="1 2">
    <name type="scientific">Purpureocillium lilacinum</name>
    <name type="common">Paecilomyces lilacinus</name>
    <dbReference type="NCBI Taxonomy" id="33203"/>
    <lineage>
        <taxon>Eukaryota</taxon>
        <taxon>Fungi</taxon>
        <taxon>Dikarya</taxon>
        <taxon>Ascomycota</taxon>
        <taxon>Pezizomycotina</taxon>
        <taxon>Sordariomycetes</taxon>
        <taxon>Hypocreomycetidae</taxon>
        <taxon>Hypocreales</taxon>
        <taxon>Ophiocordycipitaceae</taxon>
        <taxon>Purpureocillium</taxon>
    </lineage>
</organism>
<evidence type="ECO:0000313" key="2">
    <source>
        <dbReference type="Proteomes" id="UP001638806"/>
    </source>
</evidence>
<comment type="caution">
    <text evidence="1">The sequence shown here is derived from an EMBL/GenBank/DDBJ whole genome shotgun (WGS) entry which is preliminary data.</text>
</comment>
<protein>
    <submittedName>
        <fullName evidence="1">Uncharacterized protein</fullName>
    </submittedName>
</protein>
<name>A0ACC4DJS4_PURLI</name>
<evidence type="ECO:0000313" key="1">
    <source>
        <dbReference type="EMBL" id="KAL3956109.1"/>
    </source>
</evidence>
<dbReference type="Proteomes" id="UP001638806">
    <property type="component" value="Unassembled WGS sequence"/>
</dbReference>
<sequence>MAPQAGDKEMAESSAEVHGAPIADLDQTLWNVLSTSAAKFPERTALISMWQRAGACDSAANSNPPKARNPGMHMAAIFWNSAEWALFFWAAAKVGMVYVPIDSRGGDDTRYILATLNPQVLVVQNTDVARLLDLGDGQQGVPEVLIDCSGNSKQHESWMGFDGENLKDCRGVHIDKVVAGLAACMDHQDMEGTDDVALTIFTSGTTGKPKGCVHTNRNLLAQTFDYDPNPPSTSTIVLPSKSFDVAATLRALVQEKCTVISATPTLVRALLAHKDFPRPDDLNLSMITIGGTGISDEDICLCLQGLGADHAIQAYGMSEGAPLVSWKRCDPLLADGYHPGVGKALPGARVRICAPGTRAMLRRGEIGELHVGGPSVISGYFAGADDSSFYVDETGPWLVTGDQGKIDEDGIVYLFGRYKDLIIRGGENIHPARIESALAELAGVQSQVVGISDDLAGQLIVAVVTLPENITKLKVSEKAKELGPKYAIDHVYTLEEVGLERWPVTSIGKPKKGILQEAIVKLRLTTANRHRDPPQTHQFADVCSALQTAWQGLTGDTPGKDDNLAYISDSITLLRYCDGALRETGRRLYLQDLTTHDTIEKQARLLLDRESEHSNERLRTHGHGDSYQCFRAGRKEERTRNELTLFKSQHHASMSASELWSLGGRRLQSLGFNQSKIEDIIPIRDCLQCTVAGQRPQSFHVRVNFRVSGVAQSRVRQALEDGLKEHPILRTIACTPPRGPLFHVVVEAHEELFARQIQEQSAACEEQGIMMCSDDVVSTHAPELMFAATIISIKDANQCLVSMTYSHSVMDAMFLLQWHKDLANLISGKAQTQSMRTPYTLFADLHNNYQDSLAAQKAVQFHVKRLRGISRLEPSLWPYRQVNVPGWMISNDQGSCHAQARQKARELAWGYGGGWKEHEKEFRYPHLSRVVSLPDLAVLRETCGIEPSILARCALLGGRSIVAVCARLDAGLSSPPMSVDGPTVERVLNMVEVDHYDTVREFFAKMETNYEETIRHQHAPLSTILRVGCELGNVILAKLSRGKARVHSGASVSTRLARFIANRVSGFCWNMFNVTDDSILFIASWDTSHITAHEANRYCDDMASLLRNLASWLGSRTWTASMLRTKLGPDMEAQQAHDGCRQPVEMAMRLAYHVHAHMLQGGQAAAAGSGGAGLRALSENAERSAWREVLDEANLWLLDKRPRLREMRSDMAVRAVDFLTEFDSSPGTVIIPNSPIDPAPLFSVVVDVTSRLLPPPKRPSEF</sequence>
<dbReference type="EMBL" id="JBGNUJ010000008">
    <property type="protein sequence ID" value="KAL3956109.1"/>
    <property type="molecule type" value="Genomic_DNA"/>
</dbReference>
<accession>A0ACC4DJS4</accession>
<keyword evidence="2" id="KW-1185">Reference proteome</keyword>
<reference evidence="1" key="1">
    <citation type="submission" date="2024-12" db="EMBL/GenBank/DDBJ databases">
        <title>Comparative genomics and development of molecular markers within Purpureocillium lilacinum and among Purpureocillium species.</title>
        <authorList>
            <person name="Yeh Z.-Y."/>
            <person name="Ni N.-T."/>
            <person name="Lo P.-H."/>
            <person name="Mushyakhwo K."/>
            <person name="Lin C.-F."/>
            <person name="Nai Y.-S."/>
        </authorList>
    </citation>
    <scope>NUCLEOTIDE SEQUENCE</scope>
    <source>
        <strain evidence="1">NCHU-NPUST-175</strain>
    </source>
</reference>
<gene>
    <name evidence="1" type="ORF">ACCO45_008955</name>
</gene>
<proteinExistence type="predicted"/>